<dbReference type="PATRIC" id="fig|1094555.3.peg.1638"/>
<dbReference type="Proteomes" id="UP000008941">
    <property type="component" value="Unassembled WGS sequence"/>
</dbReference>
<reference evidence="1 2" key="1">
    <citation type="submission" date="2012-03" db="EMBL/GenBank/DDBJ databases">
        <title>The Genome Sequence of Bartonella elizabethae F9251.</title>
        <authorList>
            <consortium name="The Broad Institute Genome Sequencing Platform"/>
            <consortium name="The Broad Institute Genome Sequencing Center for Infectious Disease"/>
            <person name="Feldgarden M."/>
            <person name="Kirby J."/>
            <person name="Kosoy M."/>
            <person name="Birtles R."/>
            <person name="Probert W.S."/>
            <person name="Chiaraviglio L."/>
            <person name="Young S.K."/>
            <person name="Zeng Q."/>
            <person name="Gargeya S."/>
            <person name="Fitzgerald M."/>
            <person name="Haas B."/>
            <person name="Abouelleil A."/>
            <person name="Alvarado L."/>
            <person name="Arachchi H.M."/>
            <person name="Berlin A."/>
            <person name="Chapman S.B."/>
            <person name="Gearin G."/>
            <person name="Goldberg J."/>
            <person name="Griggs A."/>
            <person name="Gujja S."/>
            <person name="Hansen M."/>
            <person name="Heiman D."/>
            <person name="Howarth C."/>
            <person name="Larimer J."/>
            <person name="Lui A."/>
            <person name="MacDonald P.J.P."/>
            <person name="McCowen C."/>
            <person name="Montmayeur A."/>
            <person name="Murphy C."/>
            <person name="Neiman D."/>
            <person name="Pearson M."/>
            <person name="Priest M."/>
            <person name="Roberts A."/>
            <person name="Saif S."/>
            <person name="Shea T."/>
            <person name="Sisk P."/>
            <person name="Stolte C."/>
            <person name="Sykes S."/>
            <person name="Wortman J."/>
            <person name="Nusbaum C."/>
            <person name="Birren B."/>
        </authorList>
    </citation>
    <scope>NUCLEOTIDE SEQUENCE [LARGE SCALE GENOMIC DNA]</scope>
    <source>
        <strain evidence="1 2">F9251</strain>
    </source>
</reference>
<evidence type="ECO:0000313" key="1">
    <source>
        <dbReference type="EMBL" id="EJF93845.1"/>
    </source>
</evidence>
<gene>
    <name evidence="1" type="ORF">MEE_01445</name>
</gene>
<sequence>MVRGLGHGTRVGAWYEGWGMVWGMVSIQPFTPVLFHFLHFSLHLYSPHSSFNYPQILMFLTKHTSFAFTVIHFYDFNYLQKIAEKKPCIFKRISGWGWCVVRGLVRGVQELGVEDGGGRKCVGKLAERGIKSIVLKCSLALYCYSMNKQNCKNLEL</sequence>
<evidence type="ECO:0000313" key="2">
    <source>
        <dbReference type="Proteomes" id="UP000008941"/>
    </source>
</evidence>
<protein>
    <submittedName>
        <fullName evidence="1">Uncharacterized protein</fullName>
    </submittedName>
</protein>
<comment type="caution">
    <text evidence="1">The sequence shown here is derived from an EMBL/GenBank/DDBJ whole genome shotgun (WGS) entry which is preliminary data.</text>
</comment>
<dbReference type="HOGENOM" id="CLU_1683169_0_0_5"/>
<dbReference type="AlphaFoldDB" id="J1K904"/>
<proteinExistence type="predicted"/>
<name>J1K904_BAREL</name>
<organism evidence="1 2">
    <name type="scientific">Bartonella elizabethae F9251 = ATCC 49927</name>
    <dbReference type="NCBI Taxonomy" id="1094555"/>
    <lineage>
        <taxon>Bacteria</taxon>
        <taxon>Pseudomonadati</taxon>
        <taxon>Pseudomonadota</taxon>
        <taxon>Alphaproteobacteria</taxon>
        <taxon>Hyphomicrobiales</taxon>
        <taxon>Bartonellaceae</taxon>
        <taxon>Bartonella</taxon>
    </lineage>
</organism>
<accession>J1K904</accession>
<dbReference type="EMBL" id="AIMF01000024">
    <property type="protein sequence ID" value="EJF93845.1"/>
    <property type="molecule type" value="Genomic_DNA"/>
</dbReference>